<dbReference type="OrthoDB" id="9777890at2"/>
<gene>
    <name evidence="1" type="ORF">SAMN05421630_10827</name>
</gene>
<proteinExistence type="predicted"/>
<dbReference type="STRING" id="530584.SAMN05421630_10827"/>
<dbReference type="InterPro" id="IPR027417">
    <property type="entry name" value="P-loop_NTPase"/>
</dbReference>
<sequence>MTKFCYAAALFIDVSMSPGTTTSISRTAAEHHGPPTSAISRFQQYWQCNVPPAWALLAVILPIPRFRVVDHVDPTEVIALSQFASGRISDLALPDPTLAQSRKMEFFEDNPVSMTSESVLRDASRVTRLENVGEQQFQGRLRAWLEIADAEDDRTELGRAMIRQLCVRFVSTRLRFTDLISRNPQILDETIEAPIVIVGPFRSGTTHLVNLLAADSRLRSLPLWESYEPIRASNLQVDEDMRIRRETGARAWHELHEMLPMLRAMRPVEPDHVHEDVELFGPDFGLLRWETLAIVRPWPDVSMSHADQLPHYIFMRDMLKALQWQRGPRRWVLKAPHHAEHLDVLMKVFPDATVVVTYRDPLAIVSSVATLAAYLSRLEYRAVDLEVLGEYWMDRIDRLLRGGMNGARFVPERQLVEVDFQDFMIHKLDVVRKVYESADLEIHLTQLERMNSYLSGHPRKKDGQIVYDLARDFNIAPVDLRERFSYYYERYPGVNV</sequence>
<organism evidence="1 2">
    <name type="scientific">Prauserella marina</name>
    <dbReference type="NCBI Taxonomy" id="530584"/>
    <lineage>
        <taxon>Bacteria</taxon>
        <taxon>Bacillati</taxon>
        <taxon>Actinomycetota</taxon>
        <taxon>Actinomycetes</taxon>
        <taxon>Pseudonocardiales</taxon>
        <taxon>Pseudonocardiaceae</taxon>
        <taxon>Prauserella</taxon>
    </lineage>
</organism>
<reference evidence="1 2" key="1">
    <citation type="submission" date="2016-10" db="EMBL/GenBank/DDBJ databases">
        <authorList>
            <person name="de Groot N.N."/>
        </authorList>
    </citation>
    <scope>NUCLEOTIDE SEQUENCE [LARGE SCALE GENOMIC DNA]</scope>
    <source>
        <strain evidence="1 2">CGMCC 4.5506</strain>
    </source>
</reference>
<dbReference type="GO" id="GO:0016740">
    <property type="term" value="F:transferase activity"/>
    <property type="evidence" value="ECO:0007669"/>
    <property type="project" value="UniProtKB-KW"/>
</dbReference>
<accession>A0A1G6UE73</accession>
<keyword evidence="1" id="KW-0808">Transferase</keyword>
<keyword evidence="2" id="KW-1185">Reference proteome</keyword>
<evidence type="ECO:0000313" key="1">
    <source>
        <dbReference type="EMBL" id="SDD39692.1"/>
    </source>
</evidence>
<dbReference type="AlphaFoldDB" id="A0A1G6UE73"/>
<dbReference type="Gene3D" id="3.40.50.300">
    <property type="entry name" value="P-loop containing nucleotide triphosphate hydrolases"/>
    <property type="match status" value="1"/>
</dbReference>
<dbReference type="Pfam" id="PF13469">
    <property type="entry name" value="Sulfotransfer_3"/>
    <property type="match status" value="1"/>
</dbReference>
<dbReference type="Proteomes" id="UP000199494">
    <property type="component" value="Unassembled WGS sequence"/>
</dbReference>
<dbReference type="SUPFAM" id="SSF52540">
    <property type="entry name" value="P-loop containing nucleoside triphosphate hydrolases"/>
    <property type="match status" value="1"/>
</dbReference>
<dbReference type="PANTHER" id="PTHR36451:SF1">
    <property type="entry name" value="OMEGA-HYDROXY-BETA-DIHYDROMENAQUINONE-9 SULFOTRANSFERASE STF3"/>
    <property type="match status" value="1"/>
</dbReference>
<protein>
    <submittedName>
        <fullName evidence="1">Sulfotransferase family protein</fullName>
    </submittedName>
</protein>
<evidence type="ECO:0000313" key="2">
    <source>
        <dbReference type="Proteomes" id="UP000199494"/>
    </source>
</evidence>
<name>A0A1G6UE73_9PSEU</name>
<dbReference type="InterPro" id="IPR052736">
    <property type="entry name" value="Stf3_sulfotransferase"/>
</dbReference>
<dbReference type="EMBL" id="FMZE01000008">
    <property type="protein sequence ID" value="SDD39692.1"/>
    <property type="molecule type" value="Genomic_DNA"/>
</dbReference>
<dbReference type="PANTHER" id="PTHR36451">
    <property type="entry name" value="PAPS-DEPENDENT SULFOTRANSFERASE STF3"/>
    <property type="match status" value="1"/>
</dbReference>